<proteinExistence type="predicted"/>
<dbReference type="AlphaFoldDB" id="A0A5J4TXX1"/>
<dbReference type="Proteomes" id="UP000324800">
    <property type="component" value="Unassembled WGS sequence"/>
</dbReference>
<evidence type="ECO:0000313" key="1">
    <source>
        <dbReference type="EMBL" id="KAA6363067.1"/>
    </source>
</evidence>
<sequence>MLAWFLHSIYARQQAVICSNQLTDLCINNSISVSLLDSNIAGKRHCGTFIDNPFNDIDKETTRDTQFFYMIPQNIAFSGVLDLNKLNLVSNSFPILTRNQASFYLQLWVQDFFLDQKIVWLNKVDTIQYCHLAYAMTPPEKPDIVYLLSENEDVPLSYAMYNVKLVNM</sequence>
<accession>A0A5J4TXX1</accession>
<protein>
    <submittedName>
        <fullName evidence="1">Uncharacterized protein</fullName>
    </submittedName>
</protein>
<reference evidence="1 2" key="1">
    <citation type="submission" date="2019-03" db="EMBL/GenBank/DDBJ databases">
        <title>Single cell metagenomics reveals metabolic interactions within the superorganism composed of flagellate Streblomastix strix and complex community of Bacteroidetes bacteria on its surface.</title>
        <authorList>
            <person name="Treitli S.C."/>
            <person name="Kolisko M."/>
            <person name="Husnik F."/>
            <person name="Keeling P."/>
            <person name="Hampl V."/>
        </authorList>
    </citation>
    <scope>NUCLEOTIDE SEQUENCE [LARGE SCALE GENOMIC DNA]</scope>
    <source>
        <strain evidence="1">ST1C</strain>
    </source>
</reference>
<evidence type="ECO:0000313" key="2">
    <source>
        <dbReference type="Proteomes" id="UP000324800"/>
    </source>
</evidence>
<gene>
    <name evidence="1" type="ORF">EZS28_041407</name>
</gene>
<dbReference type="EMBL" id="SNRW01023369">
    <property type="protein sequence ID" value="KAA6363067.1"/>
    <property type="molecule type" value="Genomic_DNA"/>
</dbReference>
<name>A0A5J4TXX1_9EUKA</name>
<organism evidence="1 2">
    <name type="scientific">Streblomastix strix</name>
    <dbReference type="NCBI Taxonomy" id="222440"/>
    <lineage>
        <taxon>Eukaryota</taxon>
        <taxon>Metamonada</taxon>
        <taxon>Preaxostyla</taxon>
        <taxon>Oxymonadida</taxon>
        <taxon>Streblomastigidae</taxon>
        <taxon>Streblomastix</taxon>
    </lineage>
</organism>
<comment type="caution">
    <text evidence="1">The sequence shown here is derived from an EMBL/GenBank/DDBJ whole genome shotgun (WGS) entry which is preliminary data.</text>
</comment>